<feature type="domain" description="Major facilitator superfamily (MFS) profile" evidence="9">
    <location>
        <begin position="44"/>
        <end position="484"/>
    </location>
</feature>
<dbReference type="InterPro" id="IPR003663">
    <property type="entry name" value="Sugar/inositol_transpt"/>
</dbReference>
<comment type="subcellular location">
    <subcellularLocation>
        <location evidence="1">Membrane</location>
        <topology evidence="1">Multi-pass membrane protein</topology>
    </subcellularLocation>
</comment>
<dbReference type="InterPro" id="IPR050360">
    <property type="entry name" value="MFS_Sugar_Transporters"/>
</dbReference>
<protein>
    <submittedName>
        <fullName evidence="10">General substrate transporter</fullName>
    </submittedName>
</protein>
<dbReference type="Pfam" id="PF00083">
    <property type="entry name" value="Sugar_tr"/>
    <property type="match status" value="1"/>
</dbReference>
<evidence type="ECO:0000256" key="4">
    <source>
        <dbReference type="ARBA" id="ARBA00022692"/>
    </source>
</evidence>
<dbReference type="Gene3D" id="1.20.1250.20">
    <property type="entry name" value="MFS general substrate transporter like domains"/>
    <property type="match status" value="1"/>
</dbReference>
<feature type="transmembrane region" description="Helical" evidence="8">
    <location>
        <begin position="112"/>
        <end position="131"/>
    </location>
</feature>
<keyword evidence="3 7" id="KW-0813">Transport</keyword>
<feature type="transmembrane region" description="Helical" evidence="8">
    <location>
        <begin position="359"/>
        <end position="377"/>
    </location>
</feature>
<dbReference type="PRINTS" id="PR00171">
    <property type="entry name" value="SUGRTRNSPORT"/>
</dbReference>
<accession>A0A6A5U0R7</accession>
<evidence type="ECO:0000256" key="7">
    <source>
        <dbReference type="RuleBase" id="RU003346"/>
    </source>
</evidence>
<sequence>MAARGSITSIRKRDDEEISQVGGPLQLEQVDWKRDPGLRKLYFWAFILCIASATTGYDASILNNLRILDTFKHFFNDPKGTLLGLLTAVYSFGSIASLPVTPYVADHFGRKAAMTLGCIVMIAGAIVQGAAKDLTYFMVGRFLIGFGNSLAQLSSPLLLTELCHPQHRGRVTAIYNCLWNVGAIICTWLTFSTKRLENDWSWRVPALGQAFPSIVQLLFIAFIPESPRWLIAKGRNEEALHILSKYHANGDSSNPTVQYEFHEIKETLRLEFQYQKTSSYLDFFRTRGNRYRLLLLASLGLFSQWSGNGLVSYYATDVYTSIGIQNKDTQLGITGGLTMMSLIVSVSCAMLVDRVGRRPLFIAATAAMCVCFILWTYASSQQQEKQSIIAGRAVIALIWVFSFSYALAWTGLLVAYTVEILPFKIRAKGLMVMNVFIQVALAINQYVNPLGFKYLKPTWKLYTIYAVWIFLELLFVCFFYIETRGPTLEEIAKIFDADEVNVDHLDLRSVENILTAEAGKIGVIRYDDLNVEKY</sequence>
<feature type="transmembrane region" description="Helical" evidence="8">
    <location>
        <begin position="459"/>
        <end position="481"/>
    </location>
</feature>
<evidence type="ECO:0000259" key="9">
    <source>
        <dbReference type="PROSITE" id="PS50850"/>
    </source>
</evidence>
<dbReference type="Proteomes" id="UP000800035">
    <property type="component" value="Unassembled WGS sequence"/>
</dbReference>
<feature type="transmembrane region" description="Helical" evidence="8">
    <location>
        <begin position="171"/>
        <end position="191"/>
    </location>
</feature>
<dbReference type="InterPro" id="IPR005828">
    <property type="entry name" value="MFS_sugar_transport-like"/>
</dbReference>
<dbReference type="EMBL" id="ML976988">
    <property type="protein sequence ID" value="KAF1957900.1"/>
    <property type="molecule type" value="Genomic_DNA"/>
</dbReference>
<dbReference type="PANTHER" id="PTHR48022:SF31">
    <property type="entry name" value="HEXOSE TRANSPORTER"/>
    <property type="match status" value="1"/>
</dbReference>
<keyword evidence="6 8" id="KW-0472">Membrane</keyword>
<feature type="transmembrane region" description="Helical" evidence="8">
    <location>
        <begin position="430"/>
        <end position="447"/>
    </location>
</feature>
<comment type="similarity">
    <text evidence="2 7">Belongs to the major facilitator superfamily. Sugar transporter (TC 2.A.1.1) family.</text>
</comment>
<evidence type="ECO:0000256" key="2">
    <source>
        <dbReference type="ARBA" id="ARBA00010992"/>
    </source>
</evidence>
<dbReference type="GO" id="GO:0016020">
    <property type="term" value="C:membrane"/>
    <property type="evidence" value="ECO:0007669"/>
    <property type="project" value="UniProtKB-SubCell"/>
</dbReference>
<feature type="transmembrane region" description="Helical" evidence="8">
    <location>
        <begin position="41"/>
        <end position="62"/>
    </location>
</feature>
<organism evidence="10 11">
    <name type="scientific">Byssothecium circinans</name>
    <dbReference type="NCBI Taxonomy" id="147558"/>
    <lineage>
        <taxon>Eukaryota</taxon>
        <taxon>Fungi</taxon>
        <taxon>Dikarya</taxon>
        <taxon>Ascomycota</taxon>
        <taxon>Pezizomycotina</taxon>
        <taxon>Dothideomycetes</taxon>
        <taxon>Pleosporomycetidae</taxon>
        <taxon>Pleosporales</taxon>
        <taxon>Massarineae</taxon>
        <taxon>Massarinaceae</taxon>
        <taxon>Byssothecium</taxon>
    </lineage>
</organism>
<feature type="transmembrane region" description="Helical" evidence="8">
    <location>
        <begin position="203"/>
        <end position="223"/>
    </location>
</feature>
<dbReference type="InterPro" id="IPR020846">
    <property type="entry name" value="MFS_dom"/>
</dbReference>
<evidence type="ECO:0000313" key="10">
    <source>
        <dbReference type="EMBL" id="KAF1957900.1"/>
    </source>
</evidence>
<dbReference type="AlphaFoldDB" id="A0A6A5U0R7"/>
<keyword evidence="4 8" id="KW-0812">Transmembrane</keyword>
<proteinExistence type="inferred from homology"/>
<evidence type="ECO:0000256" key="1">
    <source>
        <dbReference type="ARBA" id="ARBA00004141"/>
    </source>
</evidence>
<evidence type="ECO:0000256" key="6">
    <source>
        <dbReference type="ARBA" id="ARBA00023136"/>
    </source>
</evidence>
<evidence type="ECO:0000256" key="8">
    <source>
        <dbReference type="SAM" id="Phobius"/>
    </source>
</evidence>
<feature type="transmembrane region" description="Helical" evidence="8">
    <location>
        <begin position="389"/>
        <end position="418"/>
    </location>
</feature>
<gene>
    <name evidence="10" type="ORF">CC80DRAFT_469976</name>
</gene>
<dbReference type="FunFam" id="1.20.1250.20:FF:000117">
    <property type="entry name" value="MFS hexose transporter"/>
    <property type="match status" value="1"/>
</dbReference>
<evidence type="ECO:0000256" key="3">
    <source>
        <dbReference type="ARBA" id="ARBA00022448"/>
    </source>
</evidence>
<name>A0A6A5U0R7_9PLEO</name>
<feature type="transmembrane region" description="Helical" evidence="8">
    <location>
        <begin position="293"/>
        <end position="311"/>
    </location>
</feature>
<evidence type="ECO:0000256" key="5">
    <source>
        <dbReference type="ARBA" id="ARBA00022989"/>
    </source>
</evidence>
<dbReference type="OrthoDB" id="6133115at2759"/>
<dbReference type="SUPFAM" id="SSF103473">
    <property type="entry name" value="MFS general substrate transporter"/>
    <property type="match status" value="1"/>
</dbReference>
<evidence type="ECO:0000313" key="11">
    <source>
        <dbReference type="Proteomes" id="UP000800035"/>
    </source>
</evidence>
<reference evidence="10" key="1">
    <citation type="journal article" date="2020" name="Stud. Mycol.">
        <title>101 Dothideomycetes genomes: a test case for predicting lifestyles and emergence of pathogens.</title>
        <authorList>
            <person name="Haridas S."/>
            <person name="Albert R."/>
            <person name="Binder M."/>
            <person name="Bloem J."/>
            <person name="Labutti K."/>
            <person name="Salamov A."/>
            <person name="Andreopoulos B."/>
            <person name="Baker S."/>
            <person name="Barry K."/>
            <person name="Bills G."/>
            <person name="Bluhm B."/>
            <person name="Cannon C."/>
            <person name="Castanera R."/>
            <person name="Culley D."/>
            <person name="Daum C."/>
            <person name="Ezra D."/>
            <person name="Gonzalez J."/>
            <person name="Henrissat B."/>
            <person name="Kuo A."/>
            <person name="Liang C."/>
            <person name="Lipzen A."/>
            <person name="Lutzoni F."/>
            <person name="Magnuson J."/>
            <person name="Mondo S."/>
            <person name="Nolan M."/>
            <person name="Ohm R."/>
            <person name="Pangilinan J."/>
            <person name="Park H.-J."/>
            <person name="Ramirez L."/>
            <person name="Alfaro M."/>
            <person name="Sun H."/>
            <person name="Tritt A."/>
            <person name="Yoshinaga Y."/>
            <person name="Zwiers L.-H."/>
            <person name="Turgeon B."/>
            <person name="Goodwin S."/>
            <person name="Spatafora J."/>
            <person name="Crous P."/>
            <person name="Grigoriev I."/>
        </authorList>
    </citation>
    <scope>NUCLEOTIDE SEQUENCE</scope>
    <source>
        <strain evidence="10">CBS 675.92</strain>
    </source>
</reference>
<dbReference type="NCBIfam" id="TIGR00879">
    <property type="entry name" value="SP"/>
    <property type="match status" value="1"/>
</dbReference>
<dbReference type="GO" id="GO:0005351">
    <property type="term" value="F:carbohydrate:proton symporter activity"/>
    <property type="evidence" value="ECO:0007669"/>
    <property type="project" value="TreeGrafter"/>
</dbReference>
<keyword evidence="5 8" id="KW-1133">Transmembrane helix</keyword>
<dbReference type="InterPro" id="IPR036259">
    <property type="entry name" value="MFS_trans_sf"/>
</dbReference>
<feature type="transmembrane region" description="Helical" evidence="8">
    <location>
        <begin position="82"/>
        <end position="105"/>
    </location>
</feature>
<dbReference type="PROSITE" id="PS50850">
    <property type="entry name" value="MFS"/>
    <property type="match status" value="1"/>
</dbReference>
<dbReference type="PANTHER" id="PTHR48022">
    <property type="entry name" value="PLASTIDIC GLUCOSE TRANSPORTER 4"/>
    <property type="match status" value="1"/>
</dbReference>
<feature type="transmembrane region" description="Helical" evidence="8">
    <location>
        <begin position="137"/>
        <end position="159"/>
    </location>
</feature>
<keyword evidence="11" id="KW-1185">Reference proteome</keyword>
<feature type="transmembrane region" description="Helical" evidence="8">
    <location>
        <begin position="331"/>
        <end position="352"/>
    </location>
</feature>